<dbReference type="CDD" id="cd04335">
    <property type="entry name" value="PrdX_deacylase"/>
    <property type="match status" value="1"/>
</dbReference>
<evidence type="ECO:0000313" key="3">
    <source>
        <dbReference type="Proteomes" id="UP001430804"/>
    </source>
</evidence>
<evidence type="ECO:0000313" key="2">
    <source>
        <dbReference type="EMBL" id="MBW3096813.1"/>
    </source>
</evidence>
<comment type="caution">
    <text evidence="2">The sequence shown here is derived from an EMBL/GenBank/DDBJ whole genome shotgun (WGS) entry which is preliminary data.</text>
</comment>
<reference evidence="2" key="1">
    <citation type="submission" date="2021-07" db="EMBL/GenBank/DDBJ databases">
        <title>Pseudohoeflea marina sp. nov. a polyhydroxyalcanoate-producing bacterium.</title>
        <authorList>
            <person name="Zheng W."/>
            <person name="Yu S."/>
            <person name="Huang Y."/>
        </authorList>
    </citation>
    <scope>NUCLEOTIDE SEQUENCE</scope>
    <source>
        <strain evidence="2">DP4N28-3</strain>
    </source>
</reference>
<gene>
    <name evidence="2" type="ORF">KY465_05925</name>
</gene>
<dbReference type="Pfam" id="PF04073">
    <property type="entry name" value="tRNA_edit"/>
    <property type="match status" value="1"/>
</dbReference>
<name>A0ABS6WME1_9HYPH</name>
<dbReference type="EMBL" id="JAHWQX010000001">
    <property type="protein sequence ID" value="MBW3096813.1"/>
    <property type="molecule type" value="Genomic_DNA"/>
</dbReference>
<protein>
    <submittedName>
        <fullName evidence="2">Prolyl-tRNA synthetase associated domain-containing protein</fullName>
    </submittedName>
</protein>
<proteinExistence type="predicted"/>
<keyword evidence="3" id="KW-1185">Reference proteome</keyword>
<dbReference type="InterPro" id="IPR007214">
    <property type="entry name" value="YbaK/aa-tRNA-synth-assoc-dom"/>
</dbReference>
<dbReference type="PANTHER" id="PTHR31423">
    <property type="entry name" value="YBAK DOMAIN-CONTAINING PROTEIN"/>
    <property type="match status" value="1"/>
</dbReference>
<dbReference type="Proteomes" id="UP001430804">
    <property type="component" value="Unassembled WGS sequence"/>
</dbReference>
<sequence length="168" mass="18354">MGEQPNEPEDLFSLLDGLGIAHKTHWHAPVFTVAESQSLRDQIAGAHTKNLFLKDKKGCYFLIVLEENATVDLKQIHHVIGASGRVSFGKPEVLMERLGVVPGAVTVFAAMNDVEGTVTIILDAMLMEAEIINAHPLRNTATTSIASRDLMTFLTRTGHQPQVLKIST</sequence>
<evidence type="ECO:0000259" key="1">
    <source>
        <dbReference type="Pfam" id="PF04073"/>
    </source>
</evidence>
<dbReference type="InterPro" id="IPR040285">
    <property type="entry name" value="ProX/PRXD1"/>
</dbReference>
<dbReference type="PANTHER" id="PTHR31423:SF3">
    <property type="entry name" value="PROLYL-TRNA SYNTHETASE ASSOCIATED DOMAIN-CONTAINING PROTEIN 1-RELATED"/>
    <property type="match status" value="1"/>
</dbReference>
<organism evidence="2 3">
    <name type="scientific">Pseudohoeflea coraliihabitans</name>
    <dbReference type="NCBI Taxonomy" id="2860393"/>
    <lineage>
        <taxon>Bacteria</taxon>
        <taxon>Pseudomonadati</taxon>
        <taxon>Pseudomonadota</taxon>
        <taxon>Alphaproteobacteria</taxon>
        <taxon>Hyphomicrobiales</taxon>
        <taxon>Rhizobiaceae</taxon>
        <taxon>Pseudohoeflea</taxon>
    </lineage>
</organism>
<dbReference type="RefSeq" id="WP_219200677.1">
    <property type="nucleotide sequence ID" value="NZ_JAHWQX010000001.1"/>
</dbReference>
<accession>A0ABS6WME1</accession>
<feature type="domain" description="YbaK/aminoacyl-tRNA synthetase-associated" evidence="1">
    <location>
        <begin position="27"/>
        <end position="153"/>
    </location>
</feature>